<keyword evidence="3 5" id="KW-0238">DNA-binding</keyword>
<sequence length="299" mass="33216">MPPAQPLVRDVLAGYIEDRRPRVKSIASIEYACAALNVHLGDLKPEHLTRQVCRKYAEQRRAQGARSPSWKTRKPLSNGTIIREIVTLRAALKWAVSEKWISEAPQIEAPPAPAPRERWLTRDEAKRLLAHIKAPHVHLFVLIGLYTGARTGAILELEWSRVDLATGIIHFGAGEGNKRRSIVPMVPQLRDALSAAAQIRTSDWVIEFYGKPVKSVRHAFRDATESAGLADVTPHTLRHTCATWMVMNGVPFEMVAKFLGNSVEMIERVYGHHSPDWLRQAANALAGLDGFSGPSGPEK</sequence>
<dbReference type="EMBL" id="JABCQH010000003">
    <property type="protein sequence ID" value="MBF0887733.1"/>
    <property type="molecule type" value="Genomic_DNA"/>
</dbReference>
<gene>
    <name evidence="8" type="ORF">HKD19_04105</name>
</gene>
<dbReference type="PANTHER" id="PTHR30349:SF64">
    <property type="entry name" value="PROPHAGE INTEGRASE INTD-RELATED"/>
    <property type="match status" value="1"/>
</dbReference>
<dbReference type="PROSITE" id="PS51898">
    <property type="entry name" value="TYR_RECOMBINASE"/>
    <property type="match status" value="1"/>
</dbReference>
<dbReference type="Proteomes" id="UP000662701">
    <property type="component" value="Unassembled WGS sequence"/>
</dbReference>
<dbReference type="InterPro" id="IPR013762">
    <property type="entry name" value="Integrase-like_cat_sf"/>
</dbReference>
<protein>
    <submittedName>
        <fullName evidence="8">Site-specific integrase</fullName>
    </submittedName>
</protein>
<organism evidence="8 9">
    <name type="scientific">Gluconobacter cadivus</name>
    <dbReference type="NCBI Taxonomy" id="2728101"/>
    <lineage>
        <taxon>Bacteria</taxon>
        <taxon>Pseudomonadati</taxon>
        <taxon>Pseudomonadota</taxon>
        <taxon>Alphaproteobacteria</taxon>
        <taxon>Acetobacterales</taxon>
        <taxon>Acetobacteraceae</taxon>
        <taxon>Gluconobacter</taxon>
    </lineage>
</organism>
<dbReference type="InterPro" id="IPR002104">
    <property type="entry name" value="Integrase_catalytic"/>
</dbReference>
<dbReference type="InterPro" id="IPR044068">
    <property type="entry name" value="CB"/>
</dbReference>
<evidence type="ECO:0000256" key="2">
    <source>
        <dbReference type="ARBA" id="ARBA00022908"/>
    </source>
</evidence>
<dbReference type="Gene3D" id="1.10.150.130">
    <property type="match status" value="1"/>
</dbReference>
<evidence type="ECO:0000256" key="5">
    <source>
        <dbReference type="PROSITE-ProRule" id="PRU01248"/>
    </source>
</evidence>
<dbReference type="InterPro" id="IPR011010">
    <property type="entry name" value="DNA_brk_join_enz"/>
</dbReference>
<dbReference type="InterPro" id="IPR010998">
    <property type="entry name" value="Integrase_recombinase_N"/>
</dbReference>
<keyword evidence="9" id="KW-1185">Reference proteome</keyword>
<evidence type="ECO:0000259" key="6">
    <source>
        <dbReference type="PROSITE" id="PS51898"/>
    </source>
</evidence>
<dbReference type="PROSITE" id="PS51900">
    <property type="entry name" value="CB"/>
    <property type="match status" value="1"/>
</dbReference>
<dbReference type="SUPFAM" id="SSF56349">
    <property type="entry name" value="DNA breaking-rejoining enzymes"/>
    <property type="match status" value="1"/>
</dbReference>
<dbReference type="Gene3D" id="1.10.443.10">
    <property type="entry name" value="Intergrase catalytic core"/>
    <property type="match status" value="1"/>
</dbReference>
<evidence type="ECO:0000313" key="9">
    <source>
        <dbReference type="Proteomes" id="UP000662701"/>
    </source>
</evidence>
<reference evidence="9" key="1">
    <citation type="submission" date="2020-04" db="EMBL/GenBank/DDBJ databases">
        <title>Description of novel Gluconacetobacter.</title>
        <authorList>
            <person name="Sombolestani A."/>
        </authorList>
    </citation>
    <scope>NUCLEOTIDE SEQUENCE [LARGE SCALE GENOMIC DNA]</scope>
    <source>
        <strain evidence="9">LMG 1745</strain>
    </source>
</reference>
<comment type="caution">
    <text evidence="8">The sequence shown here is derived from an EMBL/GenBank/DDBJ whole genome shotgun (WGS) entry which is preliminary data.</text>
</comment>
<accession>A0ABR9YU07</accession>
<evidence type="ECO:0000256" key="4">
    <source>
        <dbReference type="ARBA" id="ARBA00023172"/>
    </source>
</evidence>
<keyword evidence="2" id="KW-0229">DNA integration</keyword>
<evidence type="ECO:0000256" key="1">
    <source>
        <dbReference type="ARBA" id="ARBA00008857"/>
    </source>
</evidence>
<evidence type="ECO:0000313" key="8">
    <source>
        <dbReference type="EMBL" id="MBF0887733.1"/>
    </source>
</evidence>
<reference evidence="8 9" key="2">
    <citation type="submission" date="2020-11" db="EMBL/GenBank/DDBJ databases">
        <title>Description of novel Gluconobacter species.</title>
        <authorList>
            <person name="Cleenwerck I."/>
            <person name="Cnockaert M."/>
            <person name="Borremans W."/>
            <person name="Wieme A.D."/>
            <person name="De Vuyst L."/>
            <person name="Vandamme P."/>
        </authorList>
    </citation>
    <scope>NUCLEOTIDE SEQUENCE [LARGE SCALE GENOMIC DNA]</scope>
    <source>
        <strain evidence="8 9">LMG 1745</strain>
    </source>
</reference>
<keyword evidence="4" id="KW-0233">DNA recombination</keyword>
<feature type="domain" description="Core-binding (CB)" evidence="7">
    <location>
        <begin position="6"/>
        <end position="96"/>
    </location>
</feature>
<evidence type="ECO:0000256" key="3">
    <source>
        <dbReference type="ARBA" id="ARBA00023125"/>
    </source>
</evidence>
<feature type="domain" description="Tyr recombinase" evidence="6">
    <location>
        <begin position="115"/>
        <end position="283"/>
    </location>
</feature>
<comment type="similarity">
    <text evidence="1">Belongs to the 'phage' integrase family.</text>
</comment>
<name>A0ABR9YU07_9PROT</name>
<dbReference type="InterPro" id="IPR050090">
    <property type="entry name" value="Tyrosine_recombinase_XerCD"/>
</dbReference>
<dbReference type="Pfam" id="PF00589">
    <property type="entry name" value="Phage_integrase"/>
    <property type="match status" value="1"/>
</dbReference>
<evidence type="ECO:0000259" key="7">
    <source>
        <dbReference type="PROSITE" id="PS51900"/>
    </source>
</evidence>
<dbReference type="PANTHER" id="PTHR30349">
    <property type="entry name" value="PHAGE INTEGRASE-RELATED"/>
    <property type="match status" value="1"/>
</dbReference>
<dbReference type="CDD" id="cd00796">
    <property type="entry name" value="INT_Rci_Hp1_C"/>
    <property type="match status" value="1"/>
</dbReference>
<proteinExistence type="inferred from homology"/>